<evidence type="ECO:0000313" key="2">
    <source>
        <dbReference type="EMBL" id="KAJ1104424.1"/>
    </source>
</evidence>
<feature type="region of interest" description="Disordered" evidence="1">
    <location>
        <begin position="69"/>
        <end position="141"/>
    </location>
</feature>
<keyword evidence="3" id="KW-1185">Reference proteome</keyword>
<gene>
    <name evidence="2" type="ORF">NDU88_001836</name>
</gene>
<feature type="compositionally biased region" description="Polar residues" evidence="1">
    <location>
        <begin position="23"/>
        <end position="34"/>
    </location>
</feature>
<dbReference type="Proteomes" id="UP001066276">
    <property type="component" value="Chromosome 9"/>
</dbReference>
<dbReference type="EMBL" id="JANPWB010000013">
    <property type="protein sequence ID" value="KAJ1104424.1"/>
    <property type="molecule type" value="Genomic_DNA"/>
</dbReference>
<dbReference type="AlphaFoldDB" id="A0AAV7MMU7"/>
<proteinExistence type="predicted"/>
<name>A0AAV7MMU7_PLEWA</name>
<feature type="region of interest" description="Disordered" evidence="1">
    <location>
        <begin position="186"/>
        <end position="205"/>
    </location>
</feature>
<reference evidence="2" key="1">
    <citation type="journal article" date="2022" name="bioRxiv">
        <title>Sequencing and chromosome-scale assembly of the giantPleurodeles waltlgenome.</title>
        <authorList>
            <person name="Brown T."/>
            <person name="Elewa A."/>
            <person name="Iarovenko S."/>
            <person name="Subramanian E."/>
            <person name="Araus A.J."/>
            <person name="Petzold A."/>
            <person name="Susuki M."/>
            <person name="Suzuki K.-i.T."/>
            <person name="Hayashi T."/>
            <person name="Toyoda A."/>
            <person name="Oliveira C."/>
            <person name="Osipova E."/>
            <person name="Leigh N.D."/>
            <person name="Simon A."/>
            <person name="Yun M.H."/>
        </authorList>
    </citation>
    <scope>NUCLEOTIDE SEQUENCE</scope>
    <source>
        <strain evidence="2">20211129_DDA</strain>
        <tissue evidence="2">Liver</tissue>
    </source>
</reference>
<accession>A0AAV7MMU7</accession>
<evidence type="ECO:0000313" key="3">
    <source>
        <dbReference type="Proteomes" id="UP001066276"/>
    </source>
</evidence>
<protein>
    <submittedName>
        <fullName evidence="2">Uncharacterized protein</fullName>
    </submittedName>
</protein>
<comment type="caution">
    <text evidence="2">The sequence shown here is derived from an EMBL/GenBank/DDBJ whole genome shotgun (WGS) entry which is preliminary data.</text>
</comment>
<feature type="region of interest" description="Disordered" evidence="1">
    <location>
        <begin position="11"/>
        <end position="52"/>
    </location>
</feature>
<evidence type="ECO:0000256" key="1">
    <source>
        <dbReference type="SAM" id="MobiDB-lite"/>
    </source>
</evidence>
<sequence length="243" mass="25250">MPCLRCVPGTWLGRGEVPPHQSGRAQNQRPSGGTHSVPGAQSRRPGAGAPHAAVSSFNSVCLSKPLIPARLSPGRRQPLRSRSCSFSPLHRGPARSAGAPGVDPSTQDGCGQVPHRGAAGRHDHLTSVSPDGEDPSASRVVSYTSRTSAQIHSGVRVSSVIPTTILFRLTGARAPKRRADVPGVTHRAAASAGEPLTSGSAEHRSPGRHLEFIDQVAAGVYGPDLPLFVSGGDPWGPGADWHI</sequence>
<organism evidence="2 3">
    <name type="scientific">Pleurodeles waltl</name>
    <name type="common">Iberian ribbed newt</name>
    <dbReference type="NCBI Taxonomy" id="8319"/>
    <lineage>
        <taxon>Eukaryota</taxon>
        <taxon>Metazoa</taxon>
        <taxon>Chordata</taxon>
        <taxon>Craniata</taxon>
        <taxon>Vertebrata</taxon>
        <taxon>Euteleostomi</taxon>
        <taxon>Amphibia</taxon>
        <taxon>Batrachia</taxon>
        <taxon>Caudata</taxon>
        <taxon>Salamandroidea</taxon>
        <taxon>Salamandridae</taxon>
        <taxon>Pleurodelinae</taxon>
        <taxon>Pleurodeles</taxon>
    </lineage>
</organism>